<comment type="subunit">
    <text evidence="4 10">Homotrimer.</text>
</comment>
<evidence type="ECO:0000256" key="3">
    <source>
        <dbReference type="ARBA" id="ARBA00008621"/>
    </source>
</evidence>
<dbReference type="PATRIC" id="fig|1265313.6.peg.68"/>
<dbReference type="NCBIfam" id="NF009134">
    <property type="entry name" value="PRK12487.1"/>
    <property type="match status" value="1"/>
</dbReference>
<dbReference type="GO" id="GO:0008428">
    <property type="term" value="F:ribonuclease inhibitor activity"/>
    <property type="evidence" value="ECO:0007669"/>
    <property type="project" value="InterPro"/>
</dbReference>
<evidence type="ECO:0000256" key="6">
    <source>
        <dbReference type="ARBA" id="ARBA00023239"/>
    </source>
</evidence>
<dbReference type="PANTHER" id="PTHR33254">
    <property type="entry name" value="4-HYDROXY-4-METHYL-2-OXOGLUTARATE ALDOLASE 3-RELATED"/>
    <property type="match status" value="1"/>
</dbReference>
<dbReference type="InterPro" id="IPR036704">
    <property type="entry name" value="RraA/RraA-like_sf"/>
</dbReference>
<proteinExistence type="inferred from homology"/>
<feature type="binding site" evidence="9">
    <location>
        <position position="100"/>
    </location>
    <ligand>
        <name>Mg(2+)</name>
        <dbReference type="ChEBI" id="CHEBI:18420"/>
    </ligand>
</feature>
<evidence type="ECO:0000313" key="11">
    <source>
        <dbReference type="EMBL" id="KGE05306.1"/>
    </source>
</evidence>
<dbReference type="EC" id="4.1.1.112" evidence="10"/>
<feature type="binding site" evidence="9">
    <location>
        <position position="99"/>
    </location>
    <ligand>
        <name>substrate</name>
    </ligand>
</feature>
<protein>
    <recommendedName>
        <fullName evidence="10">4-hydroxy-4-methyl-2-oxoglutarate aldolase</fullName>
        <shortName evidence="10">HMG aldolase</shortName>
        <ecNumber evidence="10">4.1.1.112</ecNumber>
        <ecNumber evidence="10">4.1.3.17</ecNumber>
    </recommendedName>
    <alternativeName>
        <fullName evidence="10">Oxaloacetate decarboxylase</fullName>
    </alternativeName>
</protein>
<dbReference type="GO" id="GO:0008948">
    <property type="term" value="F:oxaloacetate decarboxylase activity"/>
    <property type="evidence" value="ECO:0007669"/>
    <property type="project" value="UniProtKB-EC"/>
</dbReference>
<keyword evidence="12" id="KW-1185">Reference proteome</keyword>
<evidence type="ECO:0000256" key="5">
    <source>
        <dbReference type="ARBA" id="ARBA00022723"/>
    </source>
</evidence>
<dbReference type="OrthoDB" id="943692at2"/>
<dbReference type="STRING" id="1265313.HRUBRA_00068"/>
<evidence type="ECO:0000256" key="4">
    <source>
        <dbReference type="ARBA" id="ARBA00011233"/>
    </source>
</evidence>
<evidence type="ECO:0000256" key="9">
    <source>
        <dbReference type="PIRSR" id="PIRSR605493-1"/>
    </source>
</evidence>
<dbReference type="HOGENOM" id="CLU_072626_4_0_6"/>
<dbReference type="GO" id="GO:0046872">
    <property type="term" value="F:metal ion binding"/>
    <property type="evidence" value="ECO:0007669"/>
    <property type="project" value="UniProtKB-KW"/>
</dbReference>
<dbReference type="Gene3D" id="3.50.30.40">
    <property type="entry name" value="Ribonuclease E inhibitor RraA/RraA-like"/>
    <property type="match status" value="1"/>
</dbReference>
<dbReference type="NCBIfam" id="TIGR01935">
    <property type="entry name" value="NOT-MenG"/>
    <property type="match status" value="1"/>
</dbReference>
<dbReference type="EC" id="4.1.3.17" evidence="10"/>
<dbReference type="NCBIfam" id="NF006875">
    <property type="entry name" value="PRK09372.1"/>
    <property type="match status" value="1"/>
</dbReference>
<dbReference type="AlphaFoldDB" id="A0A095XZU2"/>
<comment type="catalytic activity">
    <reaction evidence="1 10">
        <text>4-hydroxy-4-methyl-2-oxoglutarate = 2 pyruvate</text>
        <dbReference type="Rhea" id="RHEA:22748"/>
        <dbReference type="ChEBI" id="CHEBI:15361"/>
        <dbReference type="ChEBI" id="CHEBI:58276"/>
        <dbReference type="EC" id="4.1.3.17"/>
    </reaction>
</comment>
<organism evidence="11 12">
    <name type="scientific">Pseudohaliea rubra DSM 19751</name>
    <dbReference type="NCBI Taxonomy" id="1265313"/>
    <lineage>
        <taxon>Bacteria</taxon>
        <taxon>Pseudomonadati</taxon>
        <taxon>Pseudomonadota</taxon>
        <taxon>Gammaproteobacteria</taxon>
        <taxon>Cellvibrionales</taxon>
        <taxon>Halieaceae</taxon>
        <taxon>Pseudohaliea</taxon>
    </lineage>
</organism>
<comment type="function">
    <text evidence="7 10">Catalyzes the aldol cleavage of 4-hydroxy-4-methyl-2-oxoglutarate (HMG) into 2 molecules of pyruvate. Also contains a secondary oxaloacetate (OAA) decarboxylase activity due to the common pyruvate enolate transition state formed following C-C bond cleavage in the retro-aldol and decarboxylation reactions.</text>
</comment>
<evidence type="ECO:0000256" key="2">
    <source>
        <dbReference type="ARBA" id="ARBA00001968"/>
    </source>
</evidence>
<evidence type="ECO:0000256" key="1">
    <source>
        <dbReference type="ARBA" id="ARBA00001342"/>
    </source>
</evidence>
<evidence type="ECO:0000256" key="10">
    <source>
        <dbReference type="RuleBase" id="RU004338"/>
    </source>
</evidence>
<comment type="similarity">
    <text evidence="3 10">Belongs to the class II aldolase/RraA-like family.</text>
</comment>
<dbReference type="InterPro" id="IPR005493">
    <property type="entry name" value="RraA/RraA-like"/>
</dbReference>
<keyword evidence="5 9" id="KW-0479">Metal-binding</keyword>
<keyword evidence="9" id="KW-0460">Magnesium</keyword>
<dbReference type="eggNOG" id="COG0684">
    <property type="taxonomic scope" value="Bacteria"/>
</dbReference>
<feature type="binding site" evidence="9">
    <location>
        <begin position="77"/>
        <end position="80"/>
    </location>
    <ligand>
        <name>substrate</name>
    </ligand>
</feature>
<comment type="caution">
    <text evidence="11">The sequence shown here is derived from an EMBL/GenBank/DDBJ whole genome shotgun (WGS) entry which is preliminary data.</text>
</comment>
<dbReference type="RefSeq" id="WP_035517685.1">
    <property type="nucleotide sequence ID" value="NZ_KN234786.1"/>
</dbReference>
<dbReference type="GO" id="GO:0051252">
    <property type="term" value="P:regulation of RNA metabolic process"/>
    <property type="evidence" value="ECO:0007669"/>
    <property type="project" value="InterPro"/>
</dbReference>
<dbReference type="Proteomes" id="UP000029640">
    <property type="component" value="Unassembled WGS sequence"/>
</dbReference>
<dbReference type="Pfam" id="PF03737">
    <property type="entry name" value="RraA-like"/>
    <property type="match status" value="1"/>
</dbReference>
<dbReference type="GO" id="GO:0047443">
    <property type="term" value="F:4-hydroxy-4-methyl-2-oxoglutarate aldolase activity"/>
    <property type="evidence" value="ECO:0007669"/>
    <property type="project" value="UniProtKB-EC"/>
</dbReference>
<name>A0A095XZU2_9GAMM</name>
<comment type="cofactor">
    <cofactor evidence="9">
        <name>Mg(2+)</name>
        <dbReference type="ChEBI" id="CHEBI:18420"/>
    </cofactor>
</comment>
<dbReference type="SUPFAM" id="SSF89562">
    <property type="entry name" value="RraA-like"/>
    <property type="match status" value="1"/>
</dbReference>
<keyword evidence="6 10" id="KW-0456">Lyase</keyword>
<dbReference type="EMBL" id="AUVB01000002">
    <property type="protein sequence ID" value="KGE05306.1"/>
    <property type="molecule type" value="Genomic_DNA"/>
</dbReference>
<comment type="catalytic activity">
    <reaction evidence="8 10">
        <text>oxaloacetate + H(+) = pyruvate + CO2</text>
        <dbReference type="Rhea" id="RHEA:15641"/>
        <dbReference type="ChEBI" id="CHEBI:15361"/>
        <dbReference type="ChEBI" id="CHEBI:15378"/>
        <dbReference type="ChEBI" id="CHEBI:16452"/>
        <dbReference type="ChEBI" id="CHEBI:16526"/>
        <dbReference type="EC" id="4.1.1.112"/>
    </reaction>
</comment>
<dbReference type="InterPro" id="IPR010203">
    <property type="entry name" value="RraA"/>
</dbReference>
<evidence type="ECO:0000313" key="12">
    <source>
        <dbReference type="Proteomes" id="UP000029640"/>
    </source>
</evidence>
<evidence type="ECO:0000256" key="7">
    <source>
        <dbReference type="ARBA" id="ARBA00025046"/>
    </source>
</evidence>
<gene>
    <name evidence="11" type="ORF">HRUBRA_00068</name>
</gene>
<accession>A0A095XZU2</accession>
<sequence>MSGTGISTPDLTDDHAGARALELQWRNFGGIAAFGGAAVTVKCFEDNSLVKSLVQEPGEGRVIVVDGGGSLRRALLGDMLGADAVKNGWAGLVIRGAVRDVDELATMALGVKALGCCPRKTDKRGEGQQDVPVSIGGVIISPGDYVYADNNGVIASPEPLL</sequence>
<dbReference type="PANTHER" id="PTHR33254:SF4">
    <property type="entry name" value="4-HYDROXY-4-METHYL-2-OXOGLUTARATE ALDOLASE 3-RELATED"/>
    <property type="match status" value="1"/>
</dbReference>
<dbReference type="CDD" id="cd16841">
    <property type="entry name" value="RraA_family"/>
    <property type="match status" value="1"/>
</dbReference>
<reference evidence="11 12" key="1">
    <citation type="journal article" date="2014" name="Genome Announc.">
        <title>Genome Sequence of Gammaproteobacterial Pseudohaliea rubra Type Strain DSM 19751, Isolated from Coastal Seawater of the Mediterranean Sea.</title>
        <authorList>
            <person name="Spring S."/>
            <person name="Fiebig A."/>
            <person name="Riedel T."/>
            <person name="Goker M."/>
            <person name="Klenk H.P."/>
        </authorList>
    </citation>
    <scope>NUCLEOTIDE SEQUENCE [LARGE SCALE GENOMIC DNA]</scope>
    <source>
        <strain evidence="11 12">DSM 19751</strain>
    </source>
</reference>
<evidence type="ECO:0000256" key="8">
    <source>
        <dbReference type="ARBA" id="ARBA00047973"/>
    </source>
</evidence>
<comment type="cofactor">
    <cofactor evidence="2 10">
        <name>a divalent metal cation</name>
        <dbReference type="ChEBI" id="CHEBI:60240"/>
    </cofactor>
</comment>